<name>A0A7X9S279_9BACT</name>
<accession>A0A7X9S279</accession>
<dbReference type="AlphaFoldDB" id="A0A7X9S279"/>
<evidence type="ECO:0000313" key="2">
    <source>
        <dbReference type="Proteomes" id="UP000576082"/>
    </source>
</evidence>
<organism evidence="1 2">
    <name type="scientific">Flammeovirga aprica JL-4</name>
    <dbReference type="NCBI Taxonomy" id="694437"/>
    <lineage>
        <taxon>Bacteria</taxon>
        <taxon>Pseudomonadati</taxon>
        <taxon>Bacteroidota</taxon>
        <taxon>Cytophagia</taxon>
        <taxon>Cytophagales</taxon>
        <taxon>Flammeovirgaceae</taxon>
        <taxon>Flammeovirga</taxon>
    </lineage>
</organism>
<dbReference type="RefSeq" id="WP_169661174.1">
    <property type="nucleotide sequence ID" value="NZ_JABANE010000312.1"/>
</dbReference>
<reference evidence="1 2" key="1">
    <citation type="submission" date="2020-04" db="EMBL/GenBank/DDBJ databases">
        <title>Flammeovirga sp. SR4, a novel species isolated from seawater.</title>
        <authorList>
            <person name="Wang X."/>
        </authorList>
    </citation>
    <scope>NUCLEOTIDE SEQUENCE [LARGE SCALE GENOMIC DNA]</scope>
    <source>
        <strain evidence="1 2">ATCC 23126</strain>
    </source>
</reference>
<proteinExistence type="predicted"/>
<evidence type="ECO:0008006" key="3">
    <source>
        <dbReference type="Google" id="ProtNLM"/>
    </source>
</evidence>
<comment type="caution">
    <text evidence="1">The sequence shown here is derived from an EMBL/GenBank/DDBJ whole genome shotgun (WGS) entry which is preliminary data.</text>
</comment>
<evidence type="ECO:0000313" key="1">
    <source>
        <dbReference type="EMBL" id="NME73035.1"/>
    </source>
</evidence>
<dbReference type="Proteomes" id="UP000576082">
    <property type="component" value="Unassembled WGS sequence"/>
</dbReference>
<protein>
    <recommendedName>
        <fullName evidence="3">Transcription elongation factor</fullName>
    </recommendedName>
</protein>
<keyword evidence="2" id="KW-1185">Reference proteome</keyword>
<sequence>MTTRNSIIQFVIDEFQKTIDAFHKESEESIKNTIDSSDTKLYDSNTEDEISNITIANSSIDALSDNVQSLKKSLAQEHTEDKVRGGSVIETPMMYLIMGTHFPPLKYEGKQVTGVAADAPIYKSIIGKHNGDEIKLGNQNIKVKLLK</sequence>
<gene>
    <name evidence="1" type="ORF">HHU12_34105</name>
</gene>
<dbReference type="EMBL" id="JABANE010000312">
    <property type="protein sequence ID" value="NME73035.1"/>
    <property type="molecule type" value="Genomic_DNA"/>
</dbReference>